<dbReference type="InterPro" id="IPR013783">
    <property type="entry name" value="Ig-like_fold"/>
</dbReference>
<dbReference type="CDD" id="cd00063">
    <property type="entry name" value="FN3"/>
    <property type="match status" value="1"/>
</dbReference>
<dbReference type="InterPro" id="IPR008969">
    <property type="entry name" value="CarboxyPept-like_regulatory"/>
</dbReference>
<dbReference type="InterPro" id="IPR003961">
    <property type="entry name" value="FN3_dom"/>
</dbReference>
<name>A0A1F7WI25_9BACT</name>
<sequence length="563" mass="61776">MKKTRNIVTYGANNARSVNRFRAPYALALLCALLLVFSPGCTGSKLPDDGASSSLAMKAADSGLIKKEFIESKLITALESKSPEKIKALFDRSLVRAAHWKSLIDLACSLNESRVEAGGLQASTYQASDGGMISDISFDYKLYGFTGLEYDLFVKEGRMVFSLKTSDGGGETSQKIISDEFAGHYHLKGRVINEKLNPVRGAAVTLETEKHNFSCTTDDNGEFSLEFIDAGTFTVRFDKTGYKPSEKKIADIKKGEYSRAADMTLERLSSASPGISPDEDIDAGGNELQCILMPGSETRNNRLAAAASNKSVKLSWPDLKLSAQKQYSYKIFRRSPSDENFKLISTAADADNYTDDGLVNACVYIYRVEAFVSDGPSQAAAIVFGPVAAVPASLKLAVEFEDIFSGSLKWAGVKPRVIAAKPFSGGRYISFDPFETFSLSFLTPRKIKNGYYKAFLYVQRARSDSALKIEIKQFGDPEESKSFYRGEVSLKTTGPKAKRDVIELGEMLIEPKNWKNEPISEDHCEMSIKISRTEDPANDSGSAEKSVGENRVALDVIEFVKID</sequence>
<protein>
    <recommendedName>
        <fullName evidence="1">Fibronectin type-III domain-containing protein</fullName>
    </recommendedName>
</protein>
<dbReference type="Pfam" id="PF13620">
    <property type="entry name" value="CarboxypepD_reg"/>
    <property type="match status" value="1"/>
</dbReference>
<feature type="domain" description="Fibronectin type-III" evidence="1">
    <location>
        <begin position="297"/>
        <end position="392"/>
    </location>
</feature>
<evidence type="ECO:0000313" key="2">
    <source>
        <dbReference type="EMBL" id="OGM02440.1"/>
    </source>
</evidence>
<accession>A0A1F7WI25</accession>
<proteinExistence type="predicted"/>
<dbReference type="AlphaFoldDB" id="A0A1F7WI25"/>
<evidence type="ECO:0000313" key="3">
    <source>
        <dbReference type="Proteomes" id="UP000178735"/>
    </source>
</evidence>
<dbReference type="PROSITE" id="PS50853">
    <property type="entry name" value="FN3"/>
    <property type="match status" value="1"/>
</dbReference>
<dbReference type="Gene3D" id="2.60.40.1120">
    <property type="entry name" value="Carboxypeptidase-like, regulatory domain"/>
    <property type="match status" value="1"/>
</dbReference>
<gene>
    <name evidence="2" type="ORF">A2008_13850</name>
</gene>
<dbReference type="Gene3D" id="2.60.40.10">
    <property type="entry name" value="Immunoglobulins"/>
    <property type="match status" value="1"/>
</dbReference>
<reference evidence="2 3" key="1">
    <citation type="journal article" date="2016" name="Nat. Commun.">
        <title>Thousands of microbial genomes shed light on interconnected biogeochemical processes in an aquifer system.</title>
        <authorList>
            <person name="Anantharaman K."/>
            <person name="Brown C.T."/>
            <person name="Hug L.A."/>
            <person name="Sharon I."/>
            <person name="Castelle C.J."/>
            <person name="Probst A.J."/>
            <person name="Thomas B.C."/>
            <person name="Singh A."/>
            <person name="Wilkins M.J."/>
            <person name="Karaoz U."/>
            <person name="Brodie E.L."/>
            <person name="Williams K.H."/>
            <person name="Hubbard S.S."/>
            <person name="Banfield J.F."/>
        </authorList>
    </citation>
    <scope>NUCLEOTIDE SEQUENCE [LARGE SCALE GENOMIC DNA]</scope>
</reference>
<dbReference type="Proteomes" id="UP000178735">
    <property type="component" value="Unassembled WGS sequence"/>
</dbReference>
<dbReference type="SUPFAM" id="SSF49265">
    <property type="entry name" value="Fibronectin type III"/>
    <property type="match status" value="1"/>
</dbReference>
<dbReference type="STRING" id="1817813.A2008_13850"/>
<dbReference type="InterPro" id="IPR036116">
    <property type="entry name" value="FN3_sf"/>
</dbReference>
<evidence type="ECO:0000259" key="1">
    <source>
        <dbReference type="PROSITE" id="PS50853"/>
    </source>
</evidence>
<dbReference type="EMBL" id="MGFH01000208">
    <property type="protein sequence ID" value="OGM02440.1"/>
    <property type="molecule type" value="Genomic_DNA"/>
</dbReference>
<organism evidence="2 3">
    <name type="scientific">Candidatus Wallbacteria bacterium GWC2_49_35</name>
    <dbReference type="NCBI Taxonomy" id="1817813"/>
    <lineage>
        <taxon>Bacteria</taxon>
        <taxon>Candidatus Walliibacteriota</taxon>
    </lineage>
</organism>
<dbReference type="SUPFAM" id="SSF49464">
    <property type="entry name" value="Carboxypeptidase regulatory domain-like"/>
    <property type="match status" value="1"/>
</dbReference>
<comment type="caution">
    <text evidence="2">The sequence shown here is derived from an EMBL/GenBank/DDBJ whole genome shotgun (WGS) entry which is preliminary data.</text>
</comment>